<dbReference type="EMBL" id="AP019872">
    <property type="protein sequence ID" value="BBN16682.1"/>
    <property type="molecule type" value="Genomic_DNA"/>
</dbReference>
<evidence type="ECO:0000259" key="5">
    <source>
        <dbReference type="PROSITE" id="PS50137"/>
    </source>
</evidence>
<feature type="domain" description="DRBM" evidence="5">
    <location>
        <begin position="47"/>
        <end position="116"/>
    </location>
</feature>
<reference evidence="6" key="2">
    <citation type="journal article" date="2019" name="Curr. Biol.">
        <title>Chromatin organization in early land plants reveals an ancestral association between H3K27me3, transposons, and constitutive heterochromatin.</title>
        <authorList>
            <person name="Montgomery S.A."/>
            <person name="Tanizawa Y."/>
            <person name="Galik B."/>
            <person name="Wang N."/>
            <person name="Ito T."/>
            <person name="Mochizuki T."/>
            <person name="Akimcheva S."/>
            <person name="Bowman J."/>
            <person name="Cognat V."/>
            <person name="Drouard L."/>
            <person name="Ekker H."/>
            <person name="Houng S."/>
            <person name="Kohchi T."/>
            <person name="Lin S."/>
            <person name="Liu L.D."/>
            <person name="Nakamura Y."/>
            <person name="Valeeva L.R."/>
            <person name="Shakirov E.V."/>
            <person name="Shippen D.E."/>
            <person name="Wei W."/>
            <person name="Yagura M."/>
            <person name="Yamaoka S."/>
            <person name="Yamato K.T."/>
            <person name="Liu C."/>
            <person name="Berger F."/>
        </authorList>
    </citation>
    <scope>NUCLEOTIDE SEQUENCE [LARGE SCALE GENOMIC DNA]</scope>
    <source>
        <strain evidence="6">Tak-1</strain>
    </source>
</reference>
<dbReference type="Pfam" id="PF00035">
    <property type="entry name" value="dsrm"/>
    <property type="match status" value="2"/>
</dbReference>
<organism evidence="7 8">
    <name type="scientific">Marchantia polymorpha subsp. ruderalis</name>
    <dbReference type="NCBI Taxonomy" id="1480154"/>
    <lineage>
        <taxon>Eukaryota</taxon>
        <taxon>Viridiplantae</taxon>
        <taxon>Streptophyta</taxon>
        <taxon>Embryophyta</taxon>
        <taxon>Marchantiophyta</taxon>
        <taxon>Marchantiopsida</taxon>
        <taxon>Marchantiidae</taxon>
        <taxon>Marchantiales</taxon>
        <taxon>Marchantiaceae</taxon>
        <taxon>Marchantia</taxon>
    </lineage>
</organism>
<dbReference type="EMBL" id="LVLJ01003810">
    <property type="protein sequence ID" value="OAE19615.1"/>
    <property type="molecule type" value="Genomic_DNA"/>
</dbReference>
<dbReference type="AlphaFoldDB" id="A0A176VI63"/>
<dbReference type="SMART" id="SM00358">
    <property type="entry name" value="DSRM"/>
    <property type="match status" value="2"/>
</dbReference>
<dbReference type="CDD" id="cd19907">
    <property type="entry name" value="DSRM_AtDRB-like_rpt1"/>
    <property type="match status" value="1"/>
</dbReference>
<dbReference type="PANTHER" id="PTHR46031">
    <property type="match status" value="1"/>
</dbReference>
<dbReference type="SUPFAM" id="SSF54768">
    <property type="entry name" value="dsRNA-binding domain-like"/>
    <property type="match status" value="2"/>
</dbReference>
<feature type="domain" description="DRBM" evidence="5">
    <location>
        <begin position="133"/>
        <end position="201"/>
    </location>
</feature>
<evidence type="ECO:0000313" key="7">
    <source>
        <dbReference type="EMBL" id="OAE19615.1"/>
    </source>
</evidence>
<dbReference type="Proteomes" id="UP001162541">
    <property type="component" value="Chromosome 7"/>
</dbReference>
<keyword evidence="1" id="KW-0677">Repeat</keyword>
<protein>
    <recommendedName>
        <fullName evidence="5">DRBM domain-containing protein</fullName>
    </recommendedName>
</protein>
<feature type="region of interest" description="Disordered" evidence="4">
    <location>
        <begin position="1"/>
        <end position="26"/>
    </location>
</feature>
<dbReference type="InterPro" id="IPR044450">
    <property type="entry name" value="AtDRB-like_DSRM_1"/>
</dbReference>
<sequence length="353" mass="37215">MPGHFEGNLLSVSSSQEDQFSHSLEIPAPGRAMMGMKKQERRKGSVMHKSQLQEYAQKAAILPPVYEFVKEGASHEPRFKCIVILNGVSYESPPGFPNLKSAEHAAAKVALDALQQTTDGTGVSPSPVHESGLCKNLLQEYAQKNSLPLPVYQSTRAGEDHAPTFTSSVEIAGVKYSGGSAKNKKEAEIKAAKTALLAIQSALASTVEAEVPVVSPAKPQVGLSTFIDSQINNTGRKRGRGAQASAEDNTARRLKMEETPAGVKTSSETPVLATPAKMETDDSAQVIASTTKPMKSAKKKAERALLKEAAALEATNKEAESGGKASAATLVTKSVAIADLLATPTAQKILGVL</sequence>
<evidence type="ECO:0000256" key="2">
    <source>
        <dbReference type="ARBA" id="ARBA00022884"/>
    </source>
</evidence>
<dbReference type="GO" id="GO:0003725">
    <property type="term" value="F:double-stranded RNA binding"/>
    <property type="evidence" value="ECO:0007669"/>
    <property type="project" value="InterPro"/>
</dbReference>
<keyword evidence="2 3" id="KW-0694">RNA-binding</keyword>
<dbReference type="SMR" id="A0A176VI63"/>
<reference evidence="7 8" key="1">
    <citation type="submission" date="2016-03" db="EMBL/GenBank/DDBJ databases">
        <title>Mechanisms controlling the formation of the plant cell surface in tip-growing cells are functionally conserved among land plants.</title>
        <authorList>
            <person name="Honkanen S."/>
            <person name="Jones V.A."/>
            <person name="Morieri G."/>
            <person name="Champion C."/>
            <person name="Hetherington A.J."/>
            <person name="Kelly S."/>
            <person name="Saint-Marcoux D."/>
            <person name="Proust H."/>
            <person name="Prescott H."/>
            <person name="Dolan L."/>
        </authorList>
    </citation>
    <scope>NUCLEOTIDE SEQUENCE [LARGE SCALE GENOMIC DNA]</scope>
    <source>
        <strain evidence="8">cv. Tak-1 and cv. Tak-2</strain>
        <tissue evidence="7">Whole gametophyte</tissue>
    </source>
</reference>
<feature type="compositionally biased region" description="Polar residues" evidence="4">
    <location>
        <begin position="10"/>
        <end position="22"/>
    </location>
</feature>
<gene>
    <name evidence="7" type="ORF">AXG93_3756s1210</name>
    <name evidence="6" type="ORF">Mp_7g08450</name>
</gene>
<dbReference type="PANTHER" id="PTHR46031:SF35">
    <property type="entry name" value="DRBM DOMAIN-CONTAINING PROTEIN"/>
    <property type="match status" value="1"/>
</dbReference>
<name>A0A176VI63_MARPO</name>
<evidence type="ECO:0000313" key="8">
    <source>
        <dbReference type="Proteomes" id="UP000077202"/>
    </source>
</evidence>
<evidence type="ECO:0000256" key="4">
    <source>
        <dbReference type="SAM" id="MobiDB-lite"/>
    </source>
</evidence>
<proteinExistence type="predicted"/>
<keyword evidence="8" id="KW-1185">Reference proteome</keyword>
<dbReference type="InterPro" id="IPR014720">
    <property type="entry name" value="dsRBD_dom"/>
</dbReference>
<evidence type="ECO:0000313" key="6">
    <source>
        <dbReference type="EMBL" id="BBN16682.1"/>
    </source>
</evidence>
<reference evidence="9" key="3">
    <citation type="journal article" date="2020" name="Curr. Biol.">
        <title>Chromatin organization in early land plants reveals an ancestral association between H3K27me3, transposons, and constitutive heterochromatin.</title>
        <authorList>
            <person name="Montgomery S.A."/>
            <person name="Tanizawa Y."/>
            <person name="Galik B."/>
            <person name="Wang N."/>
            <person name="Ito T."/>
            <person name="Mochizuki T."/>
            <person name="Akimcheva S."/>
            <person name="Bowman J.L."/>
            <person name="Cognat V."/>
            <person name="Marechal-Drouard L."/>
            <person name="Ekker H."/>
            <person name="Hong S.F."/>
            <person name="Kohchi T."/>
            <person name="Lin S.S."/>
            <person name="Liu L.D."/>
            <person name="Nakamura Y."/>
            <person name="Valeeva L.R."/>
            <person name="Shakirov E.V."/>
            <person name="Shippen D.E."/>
            <person name="Wei W.L."/>
            <person name="Yagura M."/>
            <person name="Yamaoka S."/>
            <person name="Yamato K.T."/>
            <person name="Liu C."/>
            <person name="Berger F."/>
        </authorList>
    </citation>
    <scope>NUCLEOTIDE SEQUENCE [LARGE SCALE GENOMIC DNA]</scope>
    <source>
        <strain evidence="9">Tak-1</strain>
    </source>
</reference>
<evidence type="ECO:0000256" key="3">
    <source>
        <dbReference type="PROSITE-ProRule" id="PRU00266"/>
    </source>
</evidence>
<dbReference type="Gene3D" id="3.30.160.20">
    <property type="match status" value="2"/>
</dbReference>
<accession>A0A176VI63</accession>
<evidence type="ECO:0000313" key="9">
    <source>
        <dbReference type="Proteomes" id="UP001162541"/>
    </source>
</evidence>
<dbReference type="PROSITE" id="PS50137">
    <property type="entry name" value="DS_RBD"/>
    <property type="match status" value="2"/>
</dbReference>
<evidence type="ECO:0000256" key="1">
    <source>
        <dbReference type="ARBA" id="ARBA00022737"/>
    </source>
</evidence>
<dbReference type="Proteomes" id="UP000077202">
    <property type="component" value="Unassembled WGS sequence"/>
</dbReference>